<keyword evidence="8" id="KW-1185">Reference proteome</keyword>
<keyword evidence="2" id="KW-1003">Cell membrane</keyword>
<evidence type="ECO:0000256" key="5">
    <source>
        <dbReference type="ARBA" id="ARBA00023136"/>
    </source>
</evidence>
<dbReference type="GO" id="GO:0005886">
    <property type="term" value="C:plasma membrane"/>
    <property type="evidence" value="ECO:0007669"/>
    <property type="project" value="UniProtKB-SubCell"/>
</dbReference>
<evidence type="ECO:0000256" key="1">
    <source>
        <dbReference type="ARBA" id="ARBA00004651"/>
    </source>
</evidence>
<dbReference type="PANTHER" id="PTHR30294">
    <property type="entry name" value="MEMBRANE COMPONENT OF ABC TRANSPORTER YHHJ-RELATED"/>
    <property type="match status" value="1"/>
</dbReference>
<feature type="transmembrane region" description="Helical" evidence="6">
    <location>
        <begin position="224"/>
        <end position="246"/>
    </location>
</feature>
<keyword evidence="5 6" id="KW-0472">Membrane</keyword>
<evidence type="ECO:0000256" key="2">
    <source>
        <dbReference type="ARBA" id="ARBA00022475"/>
    </source>
</evidence>
<evidence type="ECO:0000256" key="6">
    <source>
        <dbReference type="SAM" id="Phobius"/>
    </source>
</evidence>
<keyword evidence="4 6" id="KW-1133">Transmembrane helix</keyword>
<dbReference type="PANTHER" id="PTHR30294:SF29">
    <property type="entry name" value="MULTIDRUG ABC TRANSPORTER PERMEASE YBHS-RELATED"/>
    <property type="match status" value="1"/>
</dbReference>
<dbReference type="eggNOG" id="COG1277">
    <property type="taxonomic scope" value="Bacteria"/>
</dbReference>
<feature type="transmembrane region" description="Helical" evidence="6">
    <location>
        <begin position="152"/>
        <end position="174"/>
    </location>
</feature>
<feature type="transmembrane region" description="Helical" evidence="6">
    <location>
        <begin position="64"/>
        <end position="89"/>
    </location>
</feature>
<dbReference type="GO" id="GO:0140359">
    <property type="term" value="F:ABC-type transporter activity"/>
    <property type="evidence" value="ECO:0007669"/>
    <property type="project" value="InterPro"/>
</dbReference>
<feature type="transmembrane region" description="Helical" evidence="6">
    <location>
        <begin position="21"/>
        <end position="44"/>
    </location>
</feature>
<dbReference type="Proteomes" id="UP000185062">
    <property type="component" value="Unassembled WGS sequence"/>
</dbReference>
<comment type="subcellular location">
    <subcellularLocation>
        <location evidence="1">Cell membrane</location>
        <topology evidence="1">Multi-pass membrane protein</topology>
    </subcellularLocation>
</comment>
<organism evidence="7 8">
    <name type="scientific">Nitrosomonas cryotolerans ATCC 49181</name>
    <dbReference type="NCBI Taxonomy" id="1131553"/>
    <lineage>
        <taxon>Bacteria</taxon>
        <taxon>Pseudomonadati</taxon>
        <taxon>Pseudomonadota</taxon>
        <taxon>Betaproteobacteria</taxon>
        <taxon>Nitrosomonadales</taxon>
        <taxon>Nitrosomonadaceae</taxon>
        <taxon>Nitrosomonas</taxon>
    </lineage>
</organism>
<dbReference type="STRING" id="44575.SAMN05216419_100619"/>
<reference evidence="7 8" key="1">
    <citation type="submission" date="2016-12" db="EMBL/GenBank/DDBJ databases">
        <authorList>
            <person name="Song W.-J."/>
            <person name="Kurnit D.M."/>
        </authorList>
    </citation>
    <scope>NUCLEOTIDE SEQUENCE [LARGE SCALE GENOMIC DNA]</scope>
    <source>
        <strain evidence="7 8">ATCC 49181</strain>
    </source>
</reference>
<evidence type="ECO:0000256" key="4">
    <source>
        <dbReference type="ARBA" id="ARBA00022989"/>
    </source>
</evidence>
<dbReference type="EMBL" id="FSRO01000001">
    <property type="protein sequence ID" value="SIO38022.1"/>
    <property type="molecule type" value="Genomic_DNA"/>
</dbReference>
<proteinExistence type="predicted"/>
<dbReference type="Pfam" id="PF12679">
    <property type="entry name" value="ABC2_membrane_2"/>
    <property type="match status" value="1"/>
</dbReference>
<dbReference type="AlphaFoldDB" id="A0A1N6J189"/>
<protein>
    <submittedName>
        <fullName evidence="7">ABC-2 type transport system permease protein</fullName>
    </submittedName>
</protein>
<evidence type="ECO:0000313" key="8">
    <source>
        <dbReference type="Proteomes" id="UP000185062"/>
    </source>
</evidence>
<feature type="transmembrane region" description="Helical" evidence="6">
    <location>
        <begin position="124"/>
        <end position="145"/>
    </location>
</feature>
<evidence type="ECO:0000256" key="3">
    <source>
        <dbReference type="ARBA" id="ARBA00022692"/>
    </source>
</evidence>
<accession>A0A1N6J189</accession>
<sequence length="256" mass="27984">MNILKVLDIMIITIAQKELSMLFSSLLAWFLLALMQLVLTWVFLNRLDAFLGVQSQLMQIANPPGVTEIIITPVFAMAALMLLMITPLLTMRLIAGEYQNHTMALLVSAPISMTDIVLGKFTGLMIFFLAVIVLVVGLSISLLAGGTLDFGLLLSSTVGLLLIAACFTALGLYISSLTTYPIIAAVGTLGVLLGLWILDIVAHDADSLIHQFSLLKHFENFNRGMIDSFSVAYLVLFIITFLILTIQRLDGERLHG</sequence>
<keyword evidence="3 6" id="KW-0812">Transmembrane</keyword>
<evidence type="ECO:0000313" key="7">
    <source>
        <dbReference type="EMBL" id="SIO38022.1"/>
    </source>
</evidence>
<name>A0A1N6J189_9PROT</name>
<dbReference type="InterPro" id="IPR051449">
    <property type="entry name" value="ABC-2_transporter_component"/>
</dbReference>
<gene>
    <name evidence="7" type="ORF">SAMN02743940_2234</name>
</gene>
<feature type="transmembrane region" description="Helical" evidence="6">
    <location>
        <begin position="180"/>
        <end position="203"/>
    </location>
</feature>